<evidence type="ECO:0000259" key="6">
    <source>
        <dbReference type="PROSITE" id="PS50052"/>
    </source>
</evidence>
<comment type="catalytic activity">
    <reaction evidence="5">
        <text>GMP + ATP = GDP + ADP</text>
        <dbReference type="Rhea" id="RHEA:20780"/>
        <dbReference type="ChEBI" id="CHEBI:30616"/>
        <dbReference type="ChEBI" id="CHEBI:58115"/>
        <dbReference type="ChEBI" id="CHEBI:58189"/>
        <dbReference type="ChEBI" id="CHEBI:456216"/>
        <dbReference type="EC" id="2.7.4.8"/>
    </reaction>
</comment>
<evidence type="ECO:0000313" key="8">
    <source>
        <dbReference type="Proteomes" id="UP001233112"/>
    </source>
</evidence>
<dbReference type="RefSeq" id="WP_306386740.1">
    <property type="nucleotide sequence ID" value="NZ_CP132482.1"/>
</dbReference>
<feature type="domain" description="Guanylate kinase-like" evidence="6">
    <location>
        <begin position="5"/>
        <end position="183"/>
    </location>
</feature>
<evidence type="ECO:0000256" key="1">
    <source>
        <dbReference type="ARBA" id="ARBA00003531"/>
    </source>
</evidence>
<dbReference type="SMART" id="SM00072">
    <property type="entry name" value="GuKc"/>
    <property type="match status" value="1"/>
</dbReference>
<dbReference type="SUPFAM" id="SSF52540">
    <property type="entry name" value="P-loop containing nucleoside triphosphate hydrolases"/>
    <property type="match status" value="1"/>
</dbReference>
<dbReference type="Pfam" id="PF00625">
    <property type="entry name" value="Guanylate_kin"/>
    <property type="match status" value="1"/>
</dbReference>
<sequence>MKAAHKLIVITGATGTGKTTVSAYLRDNYRIHRVMTHTTRPARKGEKNGVDYYFETPASFATKHFIEKVTYAGYEYGSSHESLEKNWAKHPFLSIVLDTKGAITYVQELPKEVVVLFLTIDDPTVLKDRLLGRGDDPAMVAARLKSPEYKRDLTLPDELKPFATVIKNDSWDEAREQVDRFMKDLALKSCGLISLNPEKNKT</sequence>
<keyword evidence="3" id="KW-0808">Transferase</keyword>
<protein>
    <submittedName>
        <fullName evidence="7">Guanylate kinase</fullName>
    </submittedName>
</protein>
<reference evidence="7 8" key="1">
    <citation type="submission" date="2023-08" db="EMBL/GenBank/DDBJ databases">
        <authorList>
            <person name="Buchebner-Jance M."/>
        </authorList>
    </citation>
    <scope>NUCLEOTIDE SEQUENCE [LARGE SCALE GENOMIC DNA]</scope>
    <source>
        <strain evidence="7 8">NCIMB 15471</strain>
    </source>
</reference>
<evidence type="ECO:0000313" key="7">
    <source>
        <dbReference type="EMBL" id="WLV77116.1"/>
    </source>
</evidence>
<dbReference type="InterPro" id="IPR008144">
    <property type="entry name" value="Guanylate_kin-like_dom"/>
</dbReference>
<comment type="similarity">
    <text evidence="2">Belongs to the guanylate kinase family.</text>
</comment>
<keyword evidence="4 7" id="KW-0418">Kinase</keyword>
<evidence type="ECO:0000256" key="4">
    <source>
        <dbReference type="ARBA" id="ARBA00022777"/>
    </source>
</evidence>
<proteinExistence type="inferred from homology"/>
<gene>
    <name evidence="7" type="ORF">LACPH_001841</name>
</gene>
<dbReference type="PANTHER" id="PTHR23117">
    <property type="entry name" value="GUANYLATE KINASE-RELATED"/>
    <property type="match status" value="1"/>
</dbReference>
<name>A0ABY9L3T5_9LACO</name>
<evidence type="ECO:0000256" key="5">
    <source>
        <dbReference type="ARBA" id="ARBA00048594"/>
    </source>
</evidence>
<dbReference type="GO" id="GO:0016301">
    <property type="term" value="F:kinase activity"/>
    <property type="evidence" value="ECO:0007669"/>
    <property type="project" value="UniProtKB-KW"/>
</dbReference>
<comment type="function">
    <text evidence="1">Essential for recycling GMP and indirectly, cGMP.</text>
</comment>
<evidence type="ECO:0000256" key="2">
    <source>
        <dbReference type="ARBA" id="ARBA00005790"/>
    </source>
</evidence>
<keyword evidence="8" id="KW-1185">Reference proteome</keyword>
<dbReference type="InterPro" id="IPR008145">
    <property type="entry name" value="GK/Ca_channel_bsu"/>
</dbReference>
<dbReference type="Proteomes" id="UP001233112">
    <property type="component" value="Chromosome"/>
</dbReference>
<dbReference type="PROSITE" id="PS50052">
    <property type="entry name" value="GUANYLATE_KINASE_2"/>
    <property type="match status" value="1"/>
</dbReference>
<organism evidence="7 8">
    <name type="scientific">Lacticaseibacillus parahuelsenbergensis</name>
    <dbReference type="NCBI Taxonomy" id="3068305"/>
    <lineage>
        <taxon>Bacteria</taxon>
        <taxon>Bacillati</taxon>
        <taxon>Bacillota</taxon>
        <taxon>Bacilli</taxon>
        <taxon>Lactobacillales</taxon>
        <taxon>Lactobacillaceae</taxon>
        <taxon>Lacticaseibacillus</taxon>
    </lineage>
</organism>
<dbReference type="EMBL" id="CP132482">
    <property type="protein sequence ID" value="WLV77116.1"/>
    <property type="molecule type" value="Genomic_DNA"/>
</dbReference>
<evidence type="ECO:0000256" key="3">
    <source>
        <dbReference type="ARBA" id="ARBA00022679"/>
    </source>
</evidence>
<dbReference type="Gene3D" id="3.40.50.300">
    <property type="entry name" value="P-loop containing nucleotide triphosphate hydrolases"/>
    <property type="match status" value="1"/>
</dbReference>
<accession>A0ABY9L3T5</accession>
<dbReference type="InterPro" id="IPR027417">
    <property type="entry name" value="P-loop_NTPase"/>
</dbReference>
<dbReference type="PANTHER" id="PTHR23117:SF13">
    <property type="entry name" value="GUANYLATE KINASE"/>
    <property type="match status" value="1"/>
</dbReference>